<evidence type="ECO:0000259" key="1">
    <source>
        <dbReference type="Pfam" id="PF13349"/>
    </source>
</evidence>
<keyword evidence="3" id="KW-1185">Reference proteome</keyword>
<name>A0A3D8Q0G6_9BACI</name>
<evidence type="ECO:0000313" key="2">
    <source>
        <dbReference type="EMBL" id="RDW21098.1"/>
    </source>
</evidence>
<gene>
    <name evidence="2" type="ORF">CWR48_03845</name>
</gene>
<proteinExistence type="predicted"/>
<sequence>MKTINLLKRSAPPIIEEETFDIDKLQHLGISTGQTNVEVLTHEASGIALYFETYEDGPFLETKIVDGRLEIKVKEQNRNHGLFSIHFSNARLQLTLPKEIADNWEIRTGSGDVEISNIITESISMQTESGDMEAVRILSKQASIIASSGDLSLKDSEVEKLSFETSSGEAKLKNISSNVIHGSASSGDIVVKNLHGKSLEIETSSGEMELEKVIVNTASLRANSGDIAADYLMTEQTSVRTSSGEINVRSFQGNVKAESSSGDVEFSTVDEAAYDIETSSGDITVEISSEKLNATINAKTRSGKIRTNLPLQIEGQAKHRLEGSIGSGENPIILKARSGDIKILQVK</sequence>
<dbReference type="Pfam" id="PF13349">
    <property type="entry name" value="DUF4097"/>
    <property type="match status" value="1"/>
</dbReference>
<dbReference type="InterPro" id="IPR025164">
    <property type="entry name" value="Toastrack_DUF4097"/>
</dbReference>
<evidence type="ECO:0000313" key="3">
    <source>
        <dbReference type="Proteomes" id="UP000257143"/>
    </source>
</evidence>
<dbReference type="AlphaFoldDB" id="A0A3D8Q0G6"/>
<dbReference type="Gene3D" id="2.160.20.120">
    <property type="match status" value="1"/>
</dbReference>
<comment type="caution">
    <text evidence="2">The sequence shown here is derived from an EMBL/GenBank/DDBJ whole genome shotgun (WGS) entry which is preliminary data.</text>
</comment>
<dbReference type="EMBL" id="PIOC01000004">
    <property type="protein sequence ID" value="RDW21098.1"/>
    <property type="molecule type" value="Genomic_DNA"/>
</dbReference>
<organism evidence="2 3">
    <name type="scientific">Oceanobacillus arenosus</name>
    <dbReference type="NCBI Taxonomy" id="1229153"/>
    <lineage>
        <taxon>Bacteria</taxon>
        <taxon>Bacillati</taxon>
        <taxon>Bacillota</taxon>
        <taxon>Bacilli</taxon>
        <taxon>Bacillales</taxon>
        <taxon>Bacillaceae</taxon>
        <taxon>Oceanobacillus</taxon>
    </lineage>
</organism>
<dbReference type="RefSeq" id="WP_115771727.1">
    <property type="nucleotide sequence ID" value="NZ_PIOC01000004.1"/>
</dbReference>
<accession>A0A3D8Q0G6</accession>
<dbReference type="Proteomes" id="UP000257143">
    <property type="component" value="Unassembled WGS sequence"/>
</dbReference>
<dbReference type="PANTHER" id="PTHR34094">
    <property type="match status" value="1"/>
</dbReference>
<dbReference type="PANTHER" id="PTHR34094:SF1">
    <property type="entry name" value="PROTEIN FAM185A"/>
    <property type="match status" value="1"/>
</dbReference>
<feature type="domain" description="DUF4097" evidence="1">
    <location>
        <begin position="183"/>
        <end position="343"/>
    </location>
</feature>
<protein>
    <recommendedName>
        <fullName evidence="1">DUF4097 domain-containing protein</fullName>
    </recommendedName>
</protein>
<dbReference type="OrthoDB" id="2713845at2"/>
<reference evidence="3" key="1">
    <citation type="submission" date="2017-11" db="EMBL/GenBank/DDBJ databases">
        <authorList>
            <person name="Zhu W."/>
        </authorList>
    </citation>
    <scope>NUCLEOTIDE SEQUENCE [LARGE SCALE GENOMIC DNA]</scope>
    <source>
        <strain evidence="3">CAU 1183</strain>
    </source>
</reference>